<reference evidence="1 2" key="1">
    <citation type="submission" date="2016-04" db="EMBL/GenBank/DDBJ databases">
        <authorList>
            <person name="Chen L."/>
            <person name="Zhuang W."/>
            <person name="Wang G."/>
        </authorList>
    </citation>
    <scope>NUCLEOTIDE SEQUENCE [LARGE SCALE GENOMIC DNA]</scope>
    <source>
        <strain evidence="2">GR20</strain>
    </source>
</reference>
<protein>
    <submittedName>
        <fullName evidence="1">Uncharacterized protein</fullName>
    </submittedName>
</protein>
<name>A0ABX3P517_9BACT</name>
<accession>A0ABX3P517</accession>
<gene>
    <name evidence="1" type="ORF">A4D02_02890</name>
</gene>
<proteinExistence type="predicted"/>
<organism evidence="1 2">
    <name type="scientific">Niastella koreensis</name>
    <dbReference type="NCBI Taxonomy" id="354356"/>
    <lineage>
        <taxon>Bacteria</taxon>
        <taxon>Pseudomonadati</taxon>
        <taxon>Bacteroidota</taxon>
        <taxon>Chitinophagia</taxon>
        <taxon>Chitinophagales</taxon>
        <taxon>Chitinophagaceae</taxon>
        <taxon>Niastella</taxon>
    </lineage>
</organism>
<comment type="caution">
    <text evidence="1">The sequence shown here is derived from an EMBL/GenBank/DDBJ whole genome shotgun (WGS) entry which is preliminary data.</text>
</comment>
<dbReference type="EMBL" id="LWBO01000001">
    <property type="protein sequence ID" value="OQP55274.1"/>
    <property type="molecule type" value="Genomic_DNA"/>
</dbReference>
<evidence type="ECO:0000313" key="1">
    <source>
        <dbReference type="EMBL" id="OQP55274.1"/>
    </source>
</evidence>
<keyword evidence="2" id="KW-1185">Reference proteome</keyword>
<dbReference type="Proteomes" id="UP000192277">
    <property type="component" value="Unassembled WGS sequence"/>
</dbReference>
<sequence>MTRKIFSKKLHKIFGVIEKLLTPLHKQINKNMLRKQSNIVLNGWSPIEDFTVCGACYADE</sequence>
<evidence type="ECO:0000313" key="2">
    <source>
        <dbReference type="Proteomes" id="UP000192277"/>
    </source>
</evidence>